<evidence type="ECO:0000313" key="3">
    <source>
        <dbReference type="Proteomes" id="UP000593880"/>
    </source>
</evidence>
<reference evidence="2 3" key="1">
    <citation type="submission" date="2018-06" db="EMBL/GenBank/DDBJ databases">
        <title>Comparative genomics of rhizobia nodulating Arachis hypogaea in China.</title>
        <authorList>
            <person name="Li Y."/>
        </authorList>
    </citation>
    <scope>NUCLEOTIDE SEQUENCE [LARGE SCALE GENOMIC DNA]</scope>
    <source>
        <strain evidence="2 3">CCBAU 51658</strain>
    </source>
</reference>
<sequence length="288" mass="29501">MSAGISQVRSESSIARGPRQFLKVGGSTMSASGRMKIIIPMVSAMSLLALSAQAQDAGPPKAAAQPPGQGAGTPPQTNQNTRKGPPPQQAARPAPQPGGQAHTAPAPGHHAAGGPAPRPGRTMARGPAPTRDWGGHAYRGNLAWEGGRWRHEVHNGRSGWWWDVGGVWYYYPERMDGPPAYISEEYIDDVPVAYAPPGPPVAYEPPPPPPPADPGASALGGAIVGGVLGGLLSGSATGAAAGAVIGGATGAIAGATAASRPGYYWAEGICYYRYPSGQYVQADPRACY</sequence>
<evidence type="ECO:0008006" key="4">
    <source>
        <dbReference type="Google" id="ProtNLM"/>
    </source>
</evidence>
<evidence type="ECO:0000256" key="1">
    <source>
        <dbReference type="SAM" id="MobiDB-lite"/>
    </source>
</evidence>
<proteinExistence type="predicted"/>
<feature type="compositionally biased region" description="Low complexity" evidence="1">
    <location>
        <begin position="89"/>
        <end position="129"/>
    </location>
</feature>
<gene>
    <name evidence="2" type="ORF">XH86_18895</name>
</gene>
<evidence type="ECO:0000313" key="2">
    <source>
        <dbReference type="EMBL" id="QOZ60558.1"/>
    </source>
</evidence>
<dbReference type="EMBL" id="CP030057">
    <property type="protein sequence ID" value="QOZ60558.1"/>
    <property type="molecule type" value="Genomic_DNA"/>
</dbReference>
<dbReference type="Proteomes" id="UP000593880">
    <property type="component" value="Chromosome"/>
</dbReference>
<feature type="region of interest" description="Disordered" evidence="1">
    <location>
        <begin position="56"/>
        <end position="135"/>
    </location>
</feature>
<feature type="compositionally biased region" description="Low complexity" evidence="1">
    <location>
        <begin position="56"/>
        <end position="76"/>
    </location>
</feature>
<keyword evidence="3" id="KW-1185">Reference proteome</keyword>
<protein>
    <recommendedName>
        <fullName evidence="4">Glycine zipper domain-containing protein</fullName>
    </recommendedName>
</protein>
<organism evidence="2 3">
    <name type="scientific">Bradyrhizobium guangdongense</name>
    <dbReference type="NCBI Taxonomy" id="1325090"/>
    <lineage>
        <taxon>Bacteria</taxon>
        <taxon>Pseudomonadati</taxon>
        <taxon>Pseudomonadota</taxon>
        <taxon>Alphaproteobacteria</taxon>
        <taxon>Hyphomicrobiales</taxon>
        <taxon>Nitrobacteraceae</taxon>
        <taxon>Bradyrhizobium</taxon>
    </lineage>
</organism>
<accession>A0ABX6UI20</accession>
<name>A0ABX6UI20_9BRAD</name>